<evidence type="ECO:0000259" key="7">
    <source>
        <dbReference type="PROSITE" id="PS50850"/>
    </source>
</evidence>
<evidence type="ECO:0000256" key="4">
    <source>
        <dbReference type="ARBA" id="ARBA00022989"/>
    </source>
</evidence>
<feature type="transmembrane region" description="Helical" evidence="6">
    <location>
        <begin position="99"/>
        <end position="117"/>
    </location>
</feature>
<keyword evidence="5 6" id="KW-0472">Membrane</keyword>
<feature type="transmembrane region" description="Helical" evidence="6">
    <location>
        <begin position="215"/>
        <end position="243"/>
    </location>
</feature>
<evidence type="ECO:0000313" key="9">
    <source>
        <dbReference type="Proteomes" id="UP001595758"/>
    </source>
</evidence>
<dbReference type="NCBIfam" id="TIGR00901">
    <property type="entry name" value="2A0125"/>
    <property type="match status" value="1"/>
</dbReference>
<dbReference type="InterPro" id="IPR036259">
    <property type="entry name" value="MFS_trans_sf"/>
</dbReference>
<dbReference type="Proteomes" id="UP001595758">
    <property type="component" value="Unassembled WGS sequence"/>
</dbReference>
<keyword evidence="2" id="KW-0813">Transport</keyword>
<dbReference type="InterPro" id="IPR020846">
    <property type="entry name" value="MFS_dom"/>
</dbReference>
<protein>
    <submittedName>
        <fullName evidence="8">AmpG family muropeptide MFS transporter</fullName>
    </submittedName>
</protein>
<dbReference type="PANTHER" id="PTHR12778">
    <property type="entry name" value="SOLUTE CARRIER FAMILY 33 ACETYL-COA TRANSPORTER -RELATED"/>
    <property type="match status" value="1"/>
</dbReference>
<keyword evidence="3 6" id="KW-0812">Transmembrane</keyword>
<dbReference type="Pfam" id="PF07690">
    <property type="entry name" value="MFS_1"/>
    <property type="match status" value="1"/>
</dbReference>
<dbReference type="InterPro" id="IPR004752">
    <property type="entry name" value="AmpG_permease/AT-1"/>
</dbReference>
<feature type="transmembrane region" description="Helical" evidence="6">
    <location>
        <begin position="255"/>
        <end position="277"/>
    </location>
</feature>
<organism evidence="8 9">
    <name type="scientific">Legionella dresdenensis</name>
    <dbReference type="NCBI Taxonomy" id="450200"/>
    <lineage>
        <taxon>Bacteria</taxon>
        <taxon>Pseudomonadati</taxon>
        <taxon>Pseudomonadota</taxon>
        <taxon>Gammaproteobacteria</taxon>
        <taxon>Legionellales</taxon>
        <taxon>Legionellaceae</taxon>
        <taxon>Legionella</taxon>
    </lineage>
</organism>
<reference evidence="9" key="1">
    <citation type="journal article" date="2019" name="Int. J. Syst. Evol. Microbiol.">
        <title>The Global Catalogue of Microorganisms (GCM) 10K type strain sequencing project: providing services to taxonomists for standard genome sequencing and annotation.</title>
        <authorList>
            <consortium name="The Broad Institute Genomics Platform"/>
            <consortium name="The Broad Institute Genome Sequencing Center for Infectious Disease"/>
            <person name="Wu L."/>
            <person name="Ma J."/>
        </authorList>
    </citation>
    <scope>NUCLEOTIDE SEQUENCE [LARGE SCALE GENOMIC DNA]</scope>
    <source>
        <strain evidence="9">CCUG 59858</strain>
    </source>
</reference>
<feature type="domain" description="Major facilitator superfamily (MFS) profile" evidence="7">
    <location>
        <begin position="4"/>
        <end position="399"/>
    </location>
</feature>
<feature type="transmembrane region" description="Helical" evidence="6">
    <location>
        <begin position="28"/>
        <end position="52"/>
    </location>
</feature>
<feature type="transmembrane region" description="Helical" evidence="6">
    <location>
        <begin position="284"/>
        <end position="304"/>
    </location>
</feature>
<dbReference type="EMBL" id="JBHSAB010000005">
    <property type="protein sequence ID" value="MFC3908419.1"/>
    <property type="molecule type" value="Genomic_DNA"/>
</dbReference>
<name>A0ABV8CDM2_9GAMM</name>
<dbReference type="InterPro" id="IPR011701">
    <property type="entry name" value="MFS"/>
</dbReference>
<evidence type="ECO:0000256" key="1">
    <source>
        <dbReference type="ARBA" id="ARBA00004141"/>
    </source>
</evidence>
<keyword evidence="4 6" id="KW-1133">Transmembrane helix</keyword>
<feature type="transmembrane region" description="Helical" evidence="6">
    <location>
        <begin position="73"/>
        <end position="93"/>
    </location>
</feature>
<comment type="subcellular location">
    <subcellularLocation>
        <location evidence="1">Membrane</location>
        <topology evidence="1">Multi-pass membrane protein</topology>
    </subcellularLocation>
</comment>
<evidence type="ECO:0000313" key="8">
    <source>
        <dbReference type="EMBL" id="MFC3908419.1"/>
    </source>
</evidence>
<feature type="transmembrane region" description="Helical" evidence="6">
    <location>
        <begin position="347"/>
        <end position="368"/>
    </location>
</feature>
<accession>A0ABV8CDM2</accession>
<dbReference type="PANTHER" id="PTHR12778:SF10">
    <property type="entry name" value="MAJOR FACILITATOR SUPERFAMILY DOMAIN-CONTAINING PROTEIN 3"/>
    <property type="match status" value="1"/>
</dbReference>
<gene>
    <name evidence="8" type="ORF">ACFORL_04930</name>
</gene>
<dbReference type="SUPFAM" id="SSF103473">
    <property type="entry name" value="MFS general substrate transporter"/>
    <property type="match status" value="1"/>
</dbReference>
<evidence type="ECO:0000256" key="6">
    <source>
        <dbReference type="SAM" id="Phobius"/>
    </source>
</evidence>
<keyword evidence="9" id="KW-1185">Reference proteome</keyword>
<evidence type="ECO:0000256" key="5">
    <source>
        <dbReference type="ARBA" id="ARBA00023136"/>
    </source>
</evidence>
<feature type="transmembrane region" description="Helical" evidence="6">
    <location>
        <begin position="374"/>
        <end position="392"/>
    </location>
</feature>
<evidence type="ECO:0000256" key="3">
    <source>
        <dbReference type="ARBA" id="ARBA00022692"/>
    </source>
</evidence>
<feature type="transmembrane region" description="Helical" evidence="6">
    <location>
        <begin position="138"/>
        <end position="158"/>
    </location>
</feature>
<dbReference type="PROSITE" id="PS50850">
    <property type="entry name" value="MFS"/>
    <property type="match status" value="1"/>
</dbReference>
<evidence type="ECO:0000256" key="2">
    <source>
        <dbReference type="ARBA" id="ARBA00022448"/>
    </source>
</evidence>
<dbReference type="Gene3D" id="1.20.1250.20">
    <property type="entry name" value="MFS general substrate transporter like domains"/>
    <property type="match status" value="1"/>
</dbReference>
<comment type="caution">
    <text evidence="8">The sequence shown here is derived from an EMBL/GenBank/DDBJ whole genome shotgun (WGS) entry which is preliminary data.</text>
</comment>
<feature type="transmembrane region" description="Helical" evidence="6">
    <location>
        <begin position="310"/>
        <end position="335"/>
    </location>
</feature>
<feature type="transmembrane region" description="Helical" evidence="6">
    <location>
        <begin position="164"/>
        <end position="183"/>
    </location>
</feature>
<proteinExistence type="predicted"/>
<sequence>MKKRLIIVFLLGFSSGLPLALISGTLQAWFADSGVSVLATGALSLIGLPYLYRIIWGPLLDRYSLLPLGKRRSWIFTMQILLLLCFNAMAWFTPEQSPHLLAMLALIAACFSATQDVGIDAHRVEYLPATEHGLGASLAVLGYRIALLVAGGLALVMADKIGWASTYRIMGLLMLVGVVATLCSSEPSRQTKSEIPLLSSFIEPVRELFARKGSFALVFFIVFYKLGEAFTATTSGIVMPFLIQGIGFSLDTIGYINKILGIGAILVGGLVAGLLLLRISLYKALLLFGILQALANLLFVILALAGKNVILFAVAVTADNFVAGMASTALVALFMRLVNQQFTATQFSLLVAISTLPRVLSGPLAALIQMQVGWVGLYQISFVLALGFIPFLKKLGQENGECWNKAPQVT</sequence>
<dbReference type="RefSeq" id="WP_382341689.1">
    <property type="nucleotide sequence ID" value="NZ_JBHSAB010000005.1"/>
</dbReference>